<dbReference type="RefSeq" id="WP_219286483.1">
    <property type="nucleotide sequence ID" value="NZ_RPHB01000001.1"/>
</dbReference>
<organism evidence="1 2">
    <name type="scientific">Arthrospiribacter ruber</name>
    <dbReference type="NCBI Taxonomy" id="2487934"/>
    <lineage>
        <taxon>Bacteria</taxon>
        <taxon>Pseudomonadati</taxon>
        <taxon>Bacteroidota</taxon>
        <taxon>Cytophagia</taxon>
        <taxon>Cytophagales</taxon>
        <taxon>Cyclobacteriaceae</taxon>
        <taxon>Arthrospiribacter</taxon>
    </lineage>
</organism>
<sequence>MKSFLIFISLILLSHWGKCQEYKSSFEVEVDRYSENYSVYQTGSKITGIWSIRKRTIGNNREAEFFILNQNLEPEFQGEFSLPDHQDLQWADVSGEKLVLLTHYTLKTIQSFIDQLSLVSIDANSSQLSIIPFQSADLSEIVDFHTFTNHSLILARNSAGLVLQAVDHHLPENTRRKMIFDNSYEILSANKSEKDKSLTILARKKDYNQKDILYSVSVSEEGELLEKADFDLLQDKRVNYRNALFIRQGDDRIYSGVFGPRNNEHSSGIMNASINEFEEYSLNEYFFNELPDFYKGVDTSSPMHRKKRMDRRVKIGRVPVLNETFQLWDLRSSASGTWHHFEQFTSRFKYETDYQRTYIKSFSQRNRFFGNNRFARELPQIAGGYKTGNRPFRPMSEFTPYAAHLIELDENQQVKHHYRVPLAAELQFLPMPSGTFFQNEDKVLYAFYDGKTIRSSYFEKGITRFLNSTIPFDHDQKNVESSSIKTFFTEEGALLVTGKGRLTNNDGNRRTVFFVEKYVF</sequence>
<name>A0A951IV30_9BACT</name>
<keyword evidence="2" id="KW-1185">Reference proteome</keyword>
<protein>
    <submittedName>
        <fullName evidence="1">Uncharacterized protein</fullName>
    </submittedName>
</protein>
<dbReference type="AlphaFoldDB" id="A0A951IV30"/>
<reference evidence="1 2" key="1">
    <citation type="journal article" date="2020" name="Syst. Appl. Microbiol.">
        <title>Arthrospiribacter ruber gen. nov., sp. nov., a novel bacterium isolated from Arthrospira cultures.</title>
        <authorList>
            <person name="Waleron M."/>
            <person name="Misztak A."/>
            <person name="Waleron M.M."/>
            <person name="Furmaniak M."/>
            <person name="Mrozik A."/>
            <person name="Waleron K."/>
        </authorList>
    </citation>
    <scope>NUCLEOTIDE SEQUENCE [LARGE SCALE GENOMIC DNA]</scope>
    <source>
        <strain evidence="1 2">DPMB0001</strain>
    </source>
</reference>
<evidence type="ECO:0000313" key="2">
    <source>
        <dbReference type="Proteomes" id="UP000727490"/>
    </source>
</evidence>
<comment type="caution">
    <text evidence="1">The sequence shown here is derived from an EMBL/GenBank/DDBJ whole genome shotgun (WGS) entry which is preliminary data.</text>
</comment>
<gene>
    <name evidence="1" type="ORF">EGN73_01720</name>
</gene>
<accession>A0A951IV30</accession>
<evidence type="ECO:0000313" key="1">
    <source>
        <dbReference type="EMBL" id="MBW3466531.1"/>
    </source>
</evidence>
<proteinExistence type="predicted"/>
<dbReference type="Proteomes" id="UP000727490">
    <property type="component" value="Unassembled WGS sequence"/>
</dbReference>
<dbReference type="EMBL" id="RPHB01000001">
    <property type="protein sequence ID" value="MBW3466531.1"/>
    <property type="molecule type" value="Genomic_DNA"/>
</dbReference>